<proteinExistence type="predicted"/>
<evidence type="ECO:0000313" key="2">
    <source>
        <dbReference type="EMBL" id="XBO38545.1"/>
    </source>
</evidence>
<gene>
    <name evidence="2" type="ORF">ABEG18_23060</name>
</gene>
<dbReference type="AlphaFoldDB" id="A0AAU7JEB6"/>
<accession>A0AAU7JEB6</accession>
<protein>
    <submittedName>
        <fullName evidence="2">Uncharacterized protein</fullName>
    </submittedName>
</protein>
<sequence>MAARRDQDGGADADPDEAQRTTANLIVAIVCLVLLGAGLFVVESLHRASKVQDCLEAGRRNCAAASTR</sequence>
<dbReference type="EMBL" id="CP157484">
    <property type="protein sequence ID" value="XBO38545.1"/>
    <property type="molecule type" value="Genomic_DNA"/>
</dbReference>
<reference evidence="2" key="1">
    <citation type="submission" date="2024-05" db="EMBL/GenBank/DDBJ databases">
        <authorList>
            <person name="Kim S."/>
            <person name="Heo J."/>
            <person name="Choi H."/>
            <person name="Choi Y."/>
            <person name="Kwon S.-W."/>
            <person name="Kim Y."/>
        </authorList>
    </citation>
    <scope>NUCLEOTIDE SEQUENCE</scope>
    <source>
        <strain evidence="2">KACC 23698</strain>
    </source>
</reference>
<dbReference type="RefSeq" id="WP_406855384.1">
    <property type="nucleotide sequence ID" value="NZ_CP157484.1"/>
</dbReference>
<evidence type="ECO:0000256" key="1">
    <source>
        <dbReference type="SAM" id="Phobius"/>
    </source>
</evidence>
<keyword evidence="1" id="KW-0812">Transmembrane</keyword>
<keyword evidence="1" id="KW-1133">Transmembrane helix</keyword>
<organism evidence="2">
    <name type="scientific">Alsobacter sp. KACC 23698</name>
    <dbReference type="NCBI Taxonomy" id="3149229"/>
    <lineage>
        <taxon>Bacteria</taxon>
        <taxon>Pseudomonadati</taxon>
        <taxon>Pseudomonadota</taxon>
        <taxon>Alphaproteobacteria</taxon>
        <taxon>Hyphomicrobiales</taxon>
        <taxon>Alsobacteraceae</taxon>
        <taxon>Alsobacter</taxon>
    </lineage>
</organism>
<keyword evidence="1" id="KW-0472">Membrane</keyword>
<name>A0AAU7JEB6_9HYPH</name>
<feature type="transmembrane region" description="Helical" evidence="1">
    <location>
        <begin position="23"/>
        <end position="42"/>
    </location>
</feature>